<keyword evidence="5" id="KW-0539">Nucleus</keyword>
<keyword evidence="4" id="KW-0862">Zinc</keyword>
<keyword evidence="2" id="KW-0479">Metal-binding</keyword>
<dbReference type="AlphaFoldDB" id="A0A8S4QV08"/>
<keyword evidence="3" id="KW-0863">Zinc-finger</keyword>
<dbReference type="InterPro" id="IPR012337">
    <property type="entry name" value="RNaseH-like_sf"/>
</dbReference>
<feature type="compositionally biased region" description="Acidic residues" evidence="6">
    <location>
        <begin position="55"/>
        <end position="71"/>
    </location>
</feature>
<dbReference type="OrthoDB" id="1607513at2759"/>
<evidence type="ECO:0000256" key="5">
    <source>
        <dbReference type="ARBA" id="ARBA00023242"/>
    </source>
</evidence>
<dbReference type="Proteomes" id="UP000838756">
    <property type="component" value="Unassembled WGS sequence"/>
</dbReference>
<protein>
    <submittedName>
        <fullName evidence="8">Jg27228 protein</fullName>
    </submittedName>
</protein>
<feature type="region of interest" description="Disordered" evidence="6">
    <location>
        <begin position="52"/>
        <end position="77"/>
    </location>
</feature>
<keyword evidence="9" id="KW-1185">Reference proteome</keyword>
<gene>
    <name evidence="8" type="primary">jg27228</name>
    <name evidence="8" type="ORF">PAEG_LOCUS4840</name>
</gene>
<comment type="subcellular location">
    <subcellularLocation>
        <location evidence="1">Nucleus</location>
    </subcellularLocation>
</comment>
<accession>A0A8S4QV08</accession>
<comment type="caution">
    <text evidence="8">The sequence shown here is derived from an EMBL/GenBank/DDBJ whole genome shotgun (WGS) entry which is preliminary data.</text>
</comment>
<name>A0A8S4QV08_9NEOP</name>
<dbReference type="PANTHER" id="PTHR46481">
    <property type="entry name" value="ZINC FINGER BED DOMAIN-CONTAINING PROTEIN 4"/>
    <property type="match status" value="1"/>
</dbReference>
<evidence type="ECO:0000256" key="2">
    <source>
        <dbReference type="ARBA" id="ARBA00022723"/>
    </source>
</evidence>
<dbReference type="GO" id="GO:0005634">
    <property type="term" value="C:nucleus"/>
    <property type="evidence" value="ECO:0007669"/>
    <property type="project" value="UniProtKB-SubCell"/>
</dbReference>
<evidence type="ECO:0000313" key="8">
    <source>
        <dbReference type="EMBL" id="CAH2216890.1"/>
    </source>
</evidence>
<dbReference type="GO" id="GO:0046983">
    <property type="term" value="F:protein dimerization activity"/>
    <property type="evidence" value="ECO:0007669"/>
    <property type="project" value="InterPro"/>
</dbReference>
<dbReference type="InterPro" id="IPR008906">
    <property type="entry name" value="HATC_C_dom"/>
</dbReference>
<evidence type="ECO:0000256" key="4">
    <source>
        <dbReference type="ARBA" id="ARBA00022833"/>
    </source>
</evidence>
<dbReference type="PANTHER" id="PTHR46481:SF10">
    <property type="entry name" value="ZINC FINGER BED DOMAIN-CONTAINING PROTEIN 39"/>
    <property type="match status" value="1"/>
</dbReference>
<dbReference type="GO" id="GO:0008270">
    <property type="term" value="F:zinc ion binding"/>
    <property type="evidence" value="ECO:0007669"/>
    <property type="project" value="UniProtKB-KW"/>
</dbReference>
<dbReference type="SUPFAM" id="SSF53098">
    <property type="entry name" value="Ribonuclease H-like"/>
    <property type="match status" value="1"/>
</dbReference>
<sequence length="430" mass="49304">MITPTSLHMIFIHSSANTSRSGLTFRTALIADSVRDLLKTLALHCESDTNAQDQQYEDYADETEDEEDEESAPNIADSRTSVTKLRSISSKIKRSEIVKKKFQSACEAAGVPSNLNAILDCPTRWNSTHDMIGFGLKVRAGIDILCSSVTELNDFQITANEWQVLEKLHKFLINFKLLSTKLGGDKYVTLPLVIVSFNLLLDKIESMVKQLDEKPNRSEVDERLILAFQAARDKMLKHYKKSNWIYCTSLILDPRHKAQTFDLTMWGKQLKTESLRKFNELYEEYKSLHSLNKSLELPEKDNKVCDEDEDVIDFDKLYECPSTSSGSCLQGLVIDELEEYLRKPRTASSEDILDWWRTHETEYPILSKMARDFLSIPATSVPAERLLLQDQDQDQDWERKTKTKTKTRCIGARPRPRLAKSRLVLAFGQH</sequence>
<evidence type="ECO:0000313" key="9">
    <source>
        <dbReference type="Proteomes" id="UP000838756"/>
    </source>
</evidence>
<evidence type="ECO:0000256" key="1">
    <source>
        <dbReference type="ARBA" id="ARBA00004123"/>
    </source>
</evidence>
<reference evidence="8" key="1">
    <citation type="submission" date="2022-03" db="EMBL/GenBank/DDBJ databases">
        <authorList>
            <person name="Lindestad O."/>
        </authorList>
    </citation>
    <scope>NUCLEOTIDE SEQUENCE</scope>
</reference>
<dbReference type="Pfam" id="PF05699">
    <property type="entry name" value="Dimer_Tnp_hAT"/>
    <property type="match status" value="1"/>
</dbReference>
<evidence type="ECO:0000259" key="7">
    <source>
        <dbReference type="Pfam" id="PF05699"/>
    </source>
</evidence>
<evidence type="ECO:0000256" key="6">
    <source>
        <dbReference type="SAM" id="MobiDB-lite"/>
    </source>
</evidence>
<feature type="domain" description="HAT C-terminal dimerisation" evidence="7">
    <location>
        <begin position="336"/>
        <end position="386"/>
    </location>
</feature>
<dbReference type="EMBL" id="CAKXAJ010017327">
    <property type="protein sequence ID" value="CAH2216890.1"/>
    <property type="molecule type" value="Genomic_DNA"/>
</dbReference>
<evidence type="ECO:0000256" key="3">
    <source>
        <dbReference type="ARBA" id="ARBA00022771"/>
    </source>
</evidence>
<organism evidence="8 9">
    <name type="scientific">Pararge aegeria aegeria</name>
    <dbReference type="NCBI Taxonomy" id="348720"/>
    <lineage>
        <taxon>Eukaryota</taxon>
        <taxon>Metazoa</taxon>
        <taxon>Ecdysozoa</taxon>
        <taxon>Arthropoda</taxon>
        <taxon>Hexapoda</taxon>
        <taxon>Insecta</taxon>
        <taxon>Pterygota</taxon>
        <taxon>Neoptera</taxon>
        <taxon>Endopterygota</taxon>
        <taxon>Lepidoptera</taxon>
        <taxon>Glossata</taxon>
        <taxon>Ditrysia</taxon>
        <taxon>Papilionoidea</taxon>
        <taxon>Nymphalidae</taxon>
        <taxon>Satyrinae</taxon>
        <taxon>Satyrini</taxon>
        <taxon>Parargina</taxon>
        <taxon>Pararge</taxon>
    </lineage>
</organism>
<dbReference type="InterPro" id="IPR052035">
    <property type="entry name" value="ZnF_BED_domain_contain"/>
</dbReference>
<proteinExistence type="predicted"/>